<feature type="transmembrane region" description="Helical" evidence="1">
    <location>
        <begin position="56"/>
        <end position="77"/>
    </location>
</feature>
<accession>A0A7Y9DIJ4</accession>
<keyword evidence="1" id="KW-0812">Transmembrane</keyword>
<keyword evidence="3" id="KW-1185">Reference proteome</keyword>
<comment type="caution">
    <text evidence="2">The sequence shown here is derived from an EMBL/GenBank/DDBJ whole genome shotgun (WGS) entry which is preliminary data.</text>
</comment>
<organism evidence="2 3">
    <name type="scientific">Kineococcus aurantiacus</name>
    <dbReference type="NCBI Taxonomy" id="37633"/>
    <lineage>
        <taxon>Bacteria</taxon>
        <taxon>Bacillati</taxon>
        <taxon>Actinomycetota</taxon>
        <taxon>Actinomycetes</taxon>
        <taxon>Kineosporiales</taxon>
        <taxon>Kineosporiaceae</taxon>
        <taxon>Kineococcus</taxon>
    </lineage>
</organism>
<gene>
    <name evidence="2" type="ORF">BJ968_001135</name>
</gene>
<keyword evidence="1" id="KW-0472">Membrane</keyword>
<evidence type="ECO:0008006" key="4">
    <source>
        <dbReference type="Google" id="ProtNLM"/>
    </source>
</evidence>
<evidence type="ECO:0000256" key="1">
    <source>
        <dbReference type="SAM" id="Phobius"/>
    </source>
</evidence>
<sequence length="189" mass="20027">MSRRVLAVDRLVAVVLGLVLVLAGVAAAGWSTGWSDRWFPAVPDRVALPDVVGAPWWLVATAIGAVVLAVLALWWLLAHVPRRGVSTLTLPGSGPGGRLHVAVDGPVEAAAAQFALLPGVRSATGRALRDRGELVVELRAVVEPTADLREVSTAADEVSAQLRQVLGRDDVKGRVRLGVARDDRSRRVH</sequence>
<protein>
    <recommendedName>
        <fullName evidence="4">Alkaline shock response membrane anchor protein AmaP</fullName>
    </recommendedName>
</protein>
<dbReference type="RefSeq" id="WP_179750010.1">
    <property type="nucleotide sequence ID" value="NZ_BAAAGN010000005.1"/>
</dbReference>
<keyword evidence="1" id="KW-1133">Transmembrane helix</keyword>
<evidence type="ECO:0000313" key="3">
    <source>
        <dbReference type="Proteomes" id="UP000521922"/>
    </source>
</evidence>
<evidence type="ECO:0000313" key="2">
    <source>
        <dbReference type="EMBL" id="NYD21595.1"/>
    </source>
</evidence>
<name>A0A7Y9DIJ4_9ACTN</name>
<dbReference type="AlphaFoldDB" id="A0A7Y9DIJ4"/>
<dbReference type="Proteomes" id="UP000521922">
    <property type="component" value="Unassembled WGS sequence"/>
</dbReference>
<dbReference type="EMBL" id="JACCBB010000001">
    <property type="protein sequence ID" value="NYD21595.1"/>
    <property type="molecule type" value="Genomic_DNA"/>
</dbReference>
<proteinExistence type="predicted"/>
<reference evidence="2 3" key="1">
    <citation type="submission" date="2020-07" db="EMBL/GenBank/DDBJ databases">
        <title>Sequencing the genomes of 1000 actinobacteria strains.</title>
        <authorList>
            <person name="Klenk H.-P."/>
        </authorList>
    </citation>
    <scope>NUCLEOTIDE SEQUENCE [LARGE SCALE GENOMIC DNA]</scope>
    <source>
        <strain evidence="2 3">DSM 7487</strain>
    </source>
</reference>